<organism evidence="1 2">
    <name type="scientific">Elysia chlorotica</name>
    <name type="common">Eastern emerald elysia</name>
    <name type="synonym">Sea slug</name>
    <dbReference type="NCBI Taxonomy" id="188477"/>
    <lineage>
        <taxon>Eukaryota</taxon>
        <taxon>Metazoa</taxon>
        <taxon>Spiralia</taxon>
        <taxon>Lophotrochozoa</taxon>
        <taxon>Mollusca</taxon>
        <taxon>Gastropoda</taxon>
        <taxon>Heterobranchia</taxon>
        <taxon>Euthyneura</taxon>
        <taxon>Panpulmonata</taxon>
        <taxon>Sacoglossa</taxon>
        <taxon>Placobranchoidea</taxon>
        <taxon>Plakobranchidae</taxon>
        <taxon>Elysia</taxon>
    </lineage>
</organism>
<reference evidence="1 2" key="1">
    <citation type="submission" date="2019-01" db="EMBL/GenBank/DDBJ databases">
        <title>A draft genome assembly of the solar-powered sea slug Elysia chlorotica.</title>
        <authorList>
            <person name="Cai H."/>
            <person name="Li Q."/>
            <person name="Fang X."/>
            <person name="Li J."/>
            <person name="Curtis N.E."/>
            <person name="Altenburger A."/>
            <person name="Shibata T."/>
            <person name="Feng M."/>
            <person name="Maeda T."/>
            <person name="Schwartz J.A."/>
            <person name="Shigenobu S."/>
            <person name="Lundholm N."/>
            <person name="Nishiyama T."/>
            <person name="Yang H."/>
            <person name="Hasebe M."/>
            <person name="Li S."/>
            <person name="Pierce S.K."/>
            <person name="Wang J."/>
        </authorList>
    </citation>
    <scope>NUCLEOTIDE SEQUENCE [LARGE SCALE GENOMIC DNA]</scope>
    <source>
        <strain evidence="1">EC2010</strain>
        <tissue evidence="1">Whole organism of an adult</tissue>
    </source>
</reference>
<dbReference type="EMBL" id="RQTK01000547">
    <property type="protein sequence ID" value="RUS77837.1"/>
    <property type="molecule type" value="Genomic_DNA"/>
</dbReference>
<keyword evidence="2" id="KW-1185">Reference proteome</keyword>
<protein>
    <submittedName>
        <fullName evidence="1">Uncharacterized protein</fullName>
    </submittedName>
</protein>
<proteinExistence type="predicted"/>
<accession>A0A3S0ZXV0</accession>
<name>A0A3S0ZXV0_ELYCH</name>
<evidence type="ECO:0000313" key="1">
    <source>
        <dbReference type="EMBL" id="RUS77837.1"/>
    </source>
</evidence>
<evidence type="ECO:0000313" key="2">
    <source>
        <dbReference type="Proteomes" id="UP000271974"/>
    </source>
</evidence>
<dbReference type="AlphaFoldDB" id="A0A3S0ZXV0"/>
<sequence>MRAEFNYNLAIFQGIPVIPDIIATPVSARDQFVPRFASKEGPNYTQGFSATSRFLTQFLAASLGSDAGSKRDNCAVDGCLQGRDEICSVDSGSVSRGGTGATGVSFILRTQWLTMGQHWALFQQIWNSGAPAHCPVEEPSSGTKRRVWLVSKHSSPTNRLGWTISGTLRFEKLVTITMRTIGDDKLINLVNGGRTICHPVRDLCDFLSLLGLVSVQCDWLRQKLMSHRLVSCKSNADWAIRRRLYVCVCLSVCVSVCVSSRIDSTTGDRRIGQAKSPGPNPTISRQTVLHPLSDEVEMEFSLPRIPGLSVLETGAGPGIISSSPC</sequence>
<gene>
    <name evidence="1" type="ORF">EGW08_014389</name>
</gene>
<comment type="caution">
    <text evidence="1">The sequence shown here is derived from an EMBL/GenBank/DDBJ whole genome shotgun (WGS) entry which is preliminary data.</text>
</comment>
<dbReference type="Proteomes" id="UP000271974">
    <property type="component" value="Unassembled WGS sequence"/>
</dbReference>